<evidence type="ECO:0000313" key="2">
    <source>
        <dbReference type="Proteomes" id="UP000308092"/>
    </source>
</evidence>
<dbReference type="STRING" id="1220188.A0A4S3JPJ8"/>
<protein>
    <submittedName>
        <fullName evidence="1">Uncharacterized protein</fullName>
    </submittedName>
</protein>
<comment type="caution">
    <text evidence="1">The sequence shown here is derived from an EMBL/GenBank/DDBJ whole genome shotgun (WGS) entry which is preliminary data.</text>
</comment>
<keyword evidence="2" id="KW-1185">Reference proteome</keyword>
<proteinExistence type="predicted"/>
<evidence type="ECO:0000313" key="1">
    <source>
        <dbReference type="EMBL" id="THC97515.1"/>
    </source>
</evidence>
<organism evidence="1 2">
    <name type="scientific">Aspergillus tanneri</name>
    <dbReference type="NCBI Taxonomy" id="1220188"/>
    <lineage>
        <taxon>Eukaryota</taxon>
        <taxon>Fungi</taxon>
        <taxon>Dikarya</taxon>
        <taxon>Ascomycota</taxon>
        <taxon>Pezizomycotina</taxon>
        <taxon>Eurotiomycetes</taxon>
        <taxon>Eurotiomycetidae</taxon>
        <taxon>Eurotiales</taxon>
        <taxon>Aspergillaceae</taxon>
        <taxon>Aspergillus</taxon>
        <taxon>Aspergillus subgen. Circumdati</taxon>
    </lineage>
</organism>
<gene>
    <name evidence="1" type="ORF">EYZ11_002995</name>
</gene>
<sequence length="74" mass="8460">MSLKSGRFKLCRGEDCIRQVDRSKRPELHKNIHGDPVNRFEDGLGPACPLKTPALTFFQSDKQTRVPFDFTEVP</sequence>
<dbReference type="VEuPathDB" id="FungiDB:EYZ11_002995"/>
<name>A0A4S3JPJ8_9EURO</name>
<dbReference type="EMBL" id="SOSA01000072">
    <property type="protein sequence ID" value="THC97515.1"/>
    <property type="molecule type" value="Genomic_DNA"/>
</dbReference>
<reference evidence="1 2" key="1">
    <citation type="submission" date="2019-03" db="EMBL/GenBank/DDBJ databases">
        <title>The genome sequence of a newly discovered highly antifungal drug resistant Aspergillus species, Aspergillus tanneri NIH 1004.</title>
        <authorList>
            <person name="Mounaud S."/>
            <person name="Singh I."/>
            <person name="Joardar V."/>
            <person name="Pakala S."/>
            <person name="Pakala S."/>
            <person name="Venepally P."/>
            <person name="Hoover J."/>
            <person name="Nierman W."/>
            <person name="Chung J."/>
            <person name="Losada L."/>
        </authorList>
    </citation>
    <scope>NUCLEOTIDE SEQUENCE [LARGE SCALE GENOMIC DNA]</scope>
    <source>
        <strain evidence="1 2">NIH1004</strain>
    </source>
</reference>
<accession>A0A4S3JPJ8</accession>
<dbReference type="AlphaFoldDB" id="A0A4S3JPJ8"/>
<dbReference type="Proteomes" id="UP000308092">
    <property type="component" value="Unassembled WGS sequence"/>
</dbReference>